<dbReference type="GO" id="GO:0030246">
    <property type="term" value="F:carbohydrate binding"/>
    <property type="evidence" value="ECO:0007669"/>
    <property type="project" value="InterPro"/>
</dbReference>
<protein>
    <submittedName>
        <fullName evidence="12">TonB-dependent receptor</fullName>
    </submittedName>
</protein>
<keyword evidence="3" id="KW-0813">Transport</keyword>
<organism evidence="12 13">
    <name type="scientific">Massilia litorea</name>
    <dbReference type="NCBI Taxonomy" id="2769491"/>
    <lineage>
        <taxon>Bacteria</taxon>
        <taxon>Pseudomonadati</taxon>
        <taxon>Pseudomonadota</taxon>
        <taxon>Betaproteobacteria</taxon>
        <taxon>Burkholderiales</taxon>
        <taxon>Oxalobacteraceae</taxon>
        <taxon>Telluria group</taxon>
        <taxon>Massilia</taxon>
    </lineage>
</organism>
<dbReference type="Proteomes" id="UP000593875">
    <property type="component" value="Chromosome"/>
</dbReference>
<feature type="domain" description="TonB-dependent receptor plug" evidence="10">
    <location>
        <begin position="141"/>
        <end position="235"/>
    </location>
</feature>
<evidence type="ECO:0000256" key="3">
    <source>
        <dbReference type="ARBA" id="ARBA00022448"/>
    </source>
</evidence>
<feature type="signal peptide" evidence="9">
    <location>
        <begin position="1"/>
        <end position="30"/>
    </location>
</feature>
<dbReference type="KEGG" id="mlir:LPB04_00415"/>
<dbReference type="Pfam" id="PF07715">
    <property type="entry name" value="Plug"/>
    <property type="match status" value="1"/>
</dbReference>
<feature type="chain" id="PRO_5032388069" evidence="9">
    <location>
        <begin position="31"/>
        <end position="1025"/>
    </location>
</feature>
<dbReference type="SUPFAM" id="SSF49452">
    <property type="entry name" value="Starch-binding domain-like"/>
    <property type="match status" value="1"/>
</dbReference>
<evidence type="ECO:0000313" key="13">
    <source>
        <dbReference type="Proteomes" id="UP000593875"/>
    </source>
</evidence>
<evidence type="ECO:0000256" key="9">
    <source>
        <dbReference type="SAM" id="SignalP"/>
    </source>
</evidence>
<name>A0A7L9U4A1_9BURK</name>
<dbReference type="Gene3D" id="2.60.40.1120">
    <property type="entry name" value="Carboxypeptidase-like, regulatory domain"/>
    <property type="match status" value="1"/>
</dbReference>
<evidence type="ECO:0000313" key="12">
    <source>
        <dbReference type="EMBL" id="QOL49838.1"/>
    </source>
</evidence>
<dbReference type="PANTHER" id="PTHR30069:SF46">
    <property type="entry name" value="OAR PROTEIN"/>
    <property type="match status" value="1"/>
</dbReference>
<evidence type="ECO:0000256" key="5">
    <source>
        <dbReference type="ARBA" id="ARBA00022692"/>
    </source>
</evidence>
<evidence type="ECO:0000256" key="2">
    <source>
        <dbReference type="ARBA" id="ARBA00009810"/>
    </source>
</evidence>
<comment type="subcellular location">
    <subcellularLocation>
        <location evidence="1">Cell outer membrane</location>
        <topology evidence="1">Multi-pass membrane protein</topology>
    </subcellularLocation>
</comment>
<keyword evidence="13" id="KW-1185">Reference proteome</keyword>
<evidence type="ECO:0000259" key="11">
    <source>
        <dbReference type="Pfam" id="PF25183"/>
    </source>
</evidence>
<dbReference type="Gene3D" id="2.40.170.20">
    <property type="entry name" value="TonB-dependent receptor, beta-barrel domain"/>
    <property type="match status" value="2"/>
</dbReference>
<proteinExistence type="inferred from homology"/>
<sequence>MLKKTVLVRALQLALGATAVSMAVTNPVMAQSNAAGTIFGTVEAASGSTVNLINTETGVRRSVTPDASGRYTATAMPPGHYRVEQVRNGAVVNTTEIDVIVGQGVDASFAPAAGAVTGGAQTVRVTGRRNRIDVSNTNNGAVFTAKELAKLPTTQNVEAIIQLAPNTTRADSRYSAGASFGGGGASENSYYINGFPVTNPVTQLGASELPFGAIAQAQILTGGFGAEFGRSVGGVVNITTKSGTNTWEAGVSASITPNGLRSKPKDIYYPNTGAAINSATDGTLYVQRNNLERDEKLYGAYVGGPLIKDKLFMFAAVERRTDDLDRVIGIRTSSALASTGFERTQDKTDRYLVKLDANITDAHRLEATFIGDKGEEDRQLYGYTYPTSGVKGGTIGAQTASQHYKNSEDFGPGVGGNIKILRYTGNLTDNLTVTALVGQMKTPASAKYDPVGNIPADIFQITAPSNARAPGLNYFSPQVLSGAVSSGSSESKVKSRRFDVEYKLGDHFLRAGVDSNKLDSESIGQVYGGGGIWVYAKTANPNTPLAFGPTRASTASGGGLGTQGYYVSRRIFDSLTSAGSEQEAQYIEDKWQVNKDLLVTLGLRNESFKNINGDGETFLKAKDLISPRVAASWDVYGDSSMKVYGSAGRYALQIPTHLAVRGASRSTLTRQAFTYTGTDQYGQPTGLNPISGVYSVNNELGQPKDANTVSARDIKATYQDELTLGIERSLTPDLNVGARLTHRVLKATIDDLCDPRPFEAYAERNKINTDNWGGFGCASFNPGEDSTFLVDYAGTGTGYTTVKLSKADLGFDEPKRTYTAVDLFAEHPYRNGWYGRVNYTWSRSRGNTEGQTKSDNAQTDVAATSTWDNPELMVNAYGLLPNHREHQVKAFGYYDLTPEITLGGNFLAASGRPKNCFGWNPNVPPEADYGSVFFYCNGGPAPRGTSGKLPWDIRLDLSVAYRPAMLKGLAVKLDMFNVANKQTVQTIDETYNVGSTEDVSPTYGRVISYTAPRSVRLGVEYNYRF</sequence>
<feature type="domain" description="TonB-dependent transporter Oar-like beta-barrel" evidence="11">
    <location>
        <begin position="342"/>
        <end position="612"/>
    </location>
</feature>
<accession>A0A7L9U4A1</accession>
<dbReference type="EMBL" id="CP062941">
    <property type="protein sequence ID" value="QOL49838.1"/>
    <property type="molecule type" value="Genomic_DNA"/>
</dbReference>
<evidence type="ECO:0000259" key="10">
    <source>
        <dbReference type="Pfam" id="PF07715"/>
    </source>
</evidence>
<dbReference type="InterPro" id="IPR036942">
    <property type="entry name" value="Beta-barrel_TonB_sf"/>
</dbReference>
<dbReference type="RefSeq" id="WP_193686863.1">
    <property type="nucleotide sequence ID" value="NZ_CP062941.1"/>
</dbReference>
<dbReference type="InterPro" id="IPR012910">
    <property type="entry name" value="Plug_dom"/>
</dbReference>
<keyword evidence="8" id="KW-0998">Cell outer membrane</keyword>
<dbReference type="SUPFAM" id="SSF56935">
    <property type="entry name" value="Porins"/>
    <property type="match status" value="1"/>
</dbReference>
<keyword evidence="5" id="KW-0812">Transmembrane</keyword>
<keyword evidence="6" id="KW-0472">Membrane</keyword>
<dbReference type="Gene3D" id="2.170.130.10">
    <property type="entry name" value="TonB-dependent receptor, plug domain"/>
    <property type="match status" value="1"/>
</dbReference>
<gene>
    <name evidence="12" type="ORF">LPB04_00415</name>
</gene>
<dbReference type="InterPro" id="IPR057601">
    <property type="entry name" value="Oar-like_b-barrel"/>
</dbReference>
<evidence type="ECO:0000256" key="8">
    <source>
        <dbReference type="ARBA" id="ARBA00023237"/>
    </source>
</evidence>
<dbReference type="InterPro" id="IPR039426">
    <property type="entry name" value="TonB-dep_rcpt-like"/>
</dbReference>
<dbReference type="AlphaFoldDB" id="A0A7L9U4A1"/>
<evidence type="ECO:0000256" key="4">
    <source>
        <dbReference type="ARBA" id="ARBA00022452"/>
    </source>
</evidence>
<dbReference type="InterPro" id="IPR013784">
    <property type="entry name" value="Carb-bd-like_fold"/>
</dbReference>
<evidence type="ECO:0000256" key="6">
    <source>
        <dbReference type="ARBA" id="ARBA00023136"/>
    </source>
</evidence>
<reference evidence="12 13" key="1">
    <citation type="submission" date="2020-10" db="EMBL/GenBank/DDBJ databases">
        <title>Genome sequencing of Massilia sp. LPB0304.</title>
        <authorList>
            <person name="Kim J."/>
        </authorList>
    </citation>
    <scope>NUCLEOTIDE SEQUENCE [LARGE SCALE GENOMIC DNA]</scope>
    <source>
        <strain evidence="12 13">LPB0304</strain>
    </source>
</reference>
<dbReference type="GO" id="GO:0044718">
    <property type="term" value="P:siderophore transmembrane transport"/>
    <property type="evidence" value="ECO:0007669"/>
    <property type="project" value="TreeGrafter"/>
</dbReference>
<keyword evidence="9" id="KW-0732">Signal</keyword>
<evidence type="ECO:0000256" key="7">
    <source>
        <dbReference type="ARBA" id="ARBA00023170"/>
    </source>
</evidence>
<dbReference type="GO" id="GO:0009279">
    <property type="term" value="C:cell outer membrane"/>
    <property type="evidence" value="ECO:0007669"/>
    <property type="project" value="UniProtKB-SubCell"/>
</dbReference>
<comment type="similarity">
    <text evidence="2">Belongs to the TonB-dependent receptor family.</text>
</comment>
<keyword evidence="7 12" id="KW-0675">Receptor</keyword>
<dbReference type="PANTHER" id="PTHR30069">
    <property type="entry name" value="TONB-DEPENDENT OUTER MEMBRANE RECEPTOR"/>
    <property type="match status" value="1"/>
</dbReference>
<dbReference type="Pfam" id="PF25183">
    <property type="entry name" value="OMP_b-brl_4"/>
    <property type="match status" value="2"/>
</dbReference>
<dbReference type="GO" id="GO:0015344">
    <property type="term" value="F:siderophore uptake transmembrane transporter activity"/>
    <property type="evidence" value="ECO:0007669"/>
    <property type="project" value="TreeGrafter"/>
</dbReference>
<keyword evidence="4" id="KW-1134">Transmembrane beta strand</keyword>
<feature type="domain" description="TonB-dependent transporter Oar-like beta-barrel" evidence="11">
    <location>
        <begin position="621"/>
        <end position="897"/>
    </location>
</feature>
<dbReference type="Pfam" id="PF13620">
    <property type="entry name" value="CarboxypepD_reg"/>
    <property type="match status" value="1"/>
</dbReference>
<evidence type="ECO:0000256" key="1">
    <source>
        <dbReference type="ARBA" id="ARBA00004571"/>
    </source>
</evidence>
<dbReference type="InterPro" id="IPR037066">
    <property type="entry name" value="Plug_dom_sf"/>
</dbReference>